<name>A0AAD9U9B3_9ROSI</name>
<proteinExistence type="predicted"/>
<evidence type="ECO:0000256" key="1">
    <source>
        <dbReference type="SAM" id="MobiDB-lite"/>
    </source>
</evidence>
<dbReference type="Gene3D" id="1.10.20.10">
    <property type="entry name" value="Histone, subunit A"/>
    <property type="match status" value="1"/>
</dbReference>
<keyword evidence="3" id="KW-1185">Reference proteome</keyword>
<gene>
    <name evidence="2" type="ORF">Ddye_017417</name>
</gene>
<comment type="caution">
    <text evidence="2">The sequence shown here is derived from an EMBL/GenBank/DDBJ whole genome shotgun (WGS) entry which is preliminary data.</text>
</comment>
<dbReference type="SUPFAM" id="SSF47113">
    <property type="entry name" value="Histone-fold"/>
    <property type="match status" value="1"/>
</dbReference>
<reference evidence="2" key="1">
    <citation type="journal article" date="2023" name="Plant J.">
        <title>Genome sequences and population genomics provide insights into the demographic history, inbreeding, and mutation load of two 'living fossil' tree species of Dipteronia.</title>
        <authorList>
            <person name="Feng Y."/>
            <person name="Comes H.P."/>
            <person name="Chen J."/>
            <person name="Zhu S."/>
            <person name="Lu R."/>
            <person name="Zhang X."/>
            <person name="Li P."/>
            <person name="Qiu J."/>
            <person name="Olsen K.M."/>
            <person name="Qiu Y."/>
        </authorList>
    </citation>
    <scope>NUCLEOTIDE SEQUENCE</scope>
    <source>
        <strain evidence="2">KIB01</strain>
    </source>
</reference>
<dbReference type="GO" id="GO:0000786">
    <property type="term" value="C:nucleosome"/>
    <property type="evidence" value="ECO:0007669"/>
    <property type="project" value="InterPro"/>
</dbReference>
<feature type="region of interest" description="Disordered" evidence="1">
    <location>
        <begin position="68"/>
        <end position="90"/>
    </location>
</feature>
<dbReference type="GO" id="GO:0046982">
    <property type="term" value="F:protein heterodimerization activity"/>
    <property type="evidence" value="ECO:0007669"/>
    <property type="project" value="InterPro"/>
</dbReference>
<dbReference type="GO" id="GO:0030527">
    <property type="term" value="F:structural constituent of chromatin"/>
    <property type="evidence" value="ECO:0007669"/>
    <property type="project" value="InterPro"/>
</dbReference>
<organism evidence="2 3">
    <name type="scientific">Dipteronia dyeriana</name>
    <dbReference type="NCBI Taxonomy" id="168575"/>
    <lineage>
        <taxon>Eukaryota</taxon>
        <taxon>Viridiplantae</taxon>
        <taxon>Streptophyta</taxon>
        <taxon>Embryophyta</taxon>
        <taxon>Tracheophyta</taxon>
        <taxon>Spermatophyta</taxon>
        <taxon>Magnoliopsida</taxon>
        <taxon>eudicotyledons</taxon>
        <taxon>Gunneridae</taxon>
        <taxon>Pentapetalae</taxon>
        <taxon>rosids</taxon>
        <taxon>malvids</taxon>
        <taxon>Sapindales</taxon>
        <taxon>Sapindaceae</taxon>
        <taxon>Hippocastanoideae</taxon>
        <taxon>Acereae</taxon>
        <taxon>Dipteronia</taxon>
    </lineage>
</organism>
<sequence>MVAHSRTLGKASSKNSHVGQVGRISKFLKAGQYTKRVGAVDPVNHAAVHEYLAAEILESDVLQLEDGVGSESTTSSSSRYATITGDGAVC</sequence>
<dbReference type="Proteomes" id="UP001280121">
    <property type="component" value="Unassembled WGS sequence"/>
</dbReference>
<dbReference type="InterPro" id="IPR009072">
    <property type="entry name" value="Histone-fold"/>
</dbReference>
<evidence type="ECO:0000313" key="2">
    <source>
        <dbReference type="EMBL" id="KAK2649928.1"/>
    </source>
</evidence>
<dbReference type="PRINTS" id="PR00620">
    <property type="entry name" value="HISTONEH2A"/>
</dbReference>
<dbReference type="GO" id="GO:0003677">
    <property type="term" value="F:DNA binding"/>
    <property type="evidence" value="ECO:0007669"/>
    <property type="project" value="InterPro"/>
</dbReference>
<dbReference type="InterPro" id="IPR002119">
    <property type="entry name" value="Histone_H2A"/>
</dbReference>
<evidence type="ECO:0000313" key="3">
    <source>
        <dbReference type="Proteomes" id="UP001280121"/>
    </source>
</evidence>
<dbReference type="AlphaFoldDB" id="A0AAD9U9B3"/>
<dbReference type="EMBL" id="JANJYI010000005">
    <property type="protein sequence ID" value="KAK2649928.1"/>
    <property type="molecule type" value="Genomic_DNA"/>
</dbReference>
<accession>A0AAD9U9B3</accession>
<protein>
    <submittedName>
        <fullName evidence="2">Uncharacterized protein</fullName>
    </submittedName>
</protein>